<dbReference type="NCBIfam" id="TIGR00083">
    <property type="entry name" value="ribF"/>
    <property type="match status" value="1"/>
</dbReference>
<comment type="pathway">
    <text evidence="2 15">Cofactor biosynthesis; FAD biosynthesis; FAD from FMN: step 1/1.</text>
</comment>
<name>A0A2W4QWX2_9GAMM</name>
<dbReference type="AlphaFoldDB" id="A0A2W4QWX2"/>
<comment type="catalytic activity">
    <reaction evidence="14 15">
        <text>FMN + ATP + H(+) = FAD + diphosphate</text>
        <dbReference type="Rhea" id="RHEA:17237"/>
        <dbReference type="ChEBI" id="CHEBI:15378"/>
        <dbReference type="ChEBI" id="CHEBI:30616"/>
        <dbReference type="ChEBI" id="CHEBI:33019"/>
        <dbReference type="ChEBI" id="CHEBI:57692"/>
        <dbReference type="ChEBI" id="CHEBI:58210"/>
        <dbReference type="EC" id="2.7.7.2"/>
    </reaction>
</comment>
<comment type="catalytic activity">
    <reaction evidence="13 15">
        <text>riboflavin + ATP = FMN + ADP + H(+)</text>
        <dbReference type="Rhea" id="RHEA:14357"/>
        <dbReference type="ChEBI" id="CHEBI:15378"/>
        <dbReference type="ChEBI" id="CHEBI:30616"/>
        <dbReference type="ChEBI" id="CHEBI:57986"/>
        <dbReference type="ChEBI" id="CHEBI:58210"/>
        <dbReference type="ChEBI" id="CHEBI:456216"/>
        <dbReference type="EC" id="2.7.1.26"/>
    </reaction>
</comment>
<dbReference type="NCBIfam" id="NF004162">
    <property type="entry name" value="PRK05627.1-5"/>
    <property type="match status" value="1"/>
</dbReference>
<dbReference type="Proteomes" id="UP000249396">
    <property type="component" value="Unassembled WGS sequence"/>
</dbReference>
<dbReference type="InterPro" id="IPR023465">
    <property type="entry name" value="Riboflavin_kinase_dom_sf"/>
</dbReference>
<dbReference type="NCBIfam" id="NF004159">
    <property type="entry name" value="PRK05627.1-2"/>
    <property type="match status" value="1"/>
</dbReference>
<dbReference type="CDD" id="cd02064">
    <property type="entry name" value="FAD_synthetase_N"/>
    <property type="match status" value="1"/>
</dbReference>
<evidence type="ECO:0000313" key="18">
    <source>
        <dbReference type="Proteomes" id="UP000249396"/>
    </source>
</evidence>
<dbReference type="PANTHER" id="PTHR22749">
    <property type="entry name" value="RIBOFLAVIN KINASE/FMN ADENYLYLTRANSFERASE"/>
    <property type="match status" value="1"/>
</dbReference>
<dbReference type="EMBL" id="QJPH01000419">
    <property type="protein sequence ID" value="PZN74599.1"/>
    <property type="molecule type" value="Genomic_DNA"/>
</dbReference>
<dbReference type="GO" id="GO:0006747">
    <property type="term" value="P:FAD biosynthetic process"/>
    <property type="evidence" value="ECO:0007669"/>
    <property type="project" value="UniProtKB-UniRule"/>
</dbReference>
<keyword evidence="12" id="KW-0511">Multifunctional enzyme</keyword>
<evidence type="ECO:0000256" key="2">
    <source>
        <dbReference type="ARBA" id="ARBA00004726"/>
    </source>
</evidence>
<evidence type="ECO:0000256" key="9">
    <source>
        <dbReference type="ARBA" id="ARBA00022777"/>
    </source>
</evidence>
<dbReference type="GO" id="GO:0009398">
    <property type="term" value="P:FMN biosynthetic process"/>
    <property type="evidence" value="ECO:0007669"/>
    <property type="project" value="UniProtKB-UniRule"/>
</dbReference>
<dbReference type="Gene3D" id="3.40.50.620">
    <property type="entry name" value="HUPs"/>
    <property type="match status" value="1"/>
</dbReference>
<evidence type="ECO:0000259" key="16">
    <source>
        <dbReference type="SMART" id="SM00904"/>
    </source>
</evidence>
<dbReference type="InterPro" id="IPR015864">
    <property type="entry name" value="FAD_synthase"/>
</dbReference>
<dbReference type="GO" id="GO:0008531">
    <property type="term" value="F:riboflavin kinase activity"/>
    <property type="evidence" value="ECO:0007669"/>
    <property type="project" value="UniProtKB-UniRule"/>
</dbReference>
<dbReference type="InterPro" id="IPR014729">
    <property type="entry name" value="Rossmann-like_a/b/a_fold"/>
</dbReference>
<keyword evidence="4 15" id="KW-0285">Flavoprotein</keyword>
<evidence type="ECO:0000256" key="15">
    <source>
        <dbReference type="PIRNR" id="PIRNR004491"/>
    </source>
</evidence>
<dbReference type="SUPFAM" id="SSF52374">
    <property type="entry name" value="Nucleotidylyl transferase"/>
    <property type="match status" value="1"/>
</dbReference>
<evidence type="ECO:0000256" key="12">
    <source>
        <dbReference type="ARBA" id="ARBA00023268"/>
    </source>
</evidence>
<organism evidence="17 18">
    <name type="scientific">Candidatus Methylumidiphilus alinenensis</name>
    <dbReference type="NCBI Taxonomy" id="2202197"/>
    <lineage>
        <taxon>Bacteria</taxon>
        <taxon>Pseudomonadati</taxon>
        <taxon>Pseudomonadota</taxon>
        <taxon>Gammaproteobacteria</taxon>
        <taxon>Methylococcales</taxon>
        <taxon>Candidatus Methylumidiphilus</taxon>
    </lineage>
</organism>
<keyword evidence="11 15" id="KW-0067">ATP-binding</keyword>
<dbReference type="GO" id="GO:0005524">
    <property type="term" value="F:ATP binding"/>
    <property type="evidence" value="ECO:0007669"/>
    <property type="project" value="UniProtKB-UniRule"/>
</dbReference>
<feature type="domain" description="Riboflavin kinase" evidence="16">
    <location>
        <begin position="183"/>
        <end position="308"/>
    </location>
</feature>
<evidence type="ECO:0000256" key="10">
    <source>
        <dbReference type="ARBA" id="ARBA00022827"/>
    </source>
</evidence>
<keyword evidence="9 15" id="KW-0418">Kinase</keyword>
<dbReference type="SMART" id="SM00904">
    <property type="entry name" value="Flavokinase"/>
    <property type="match status" value="1"/>
</dbReference>
<keyword evidence="10 15" id="KW-0274">FAD</keyword>
<dbReference type="UniPathway" id="UPA00277">
    <property type="reaction ID" value="UER00407"/>
</dbReference>
<dbReference type="SUPFAM" id="SSF82114">
    <property type="entry name" value="Riboflavin kinase-like"/>
    <property type="match status" value="1"/>
</dbReference>
<evidence type="ECO:0000256" key="13">
    <source>
        <dbReference type="ARBA" id="ARBA00047880"/>
    </source>
</evidence>
<dbReference type="NCBIfam" id="NF004163">
    <property type="entry name" value="PRK05627.1-6"/>
    <property type="match status" value="1"/>
</dbReference>
<dbReference type="NCBIfam" id="NF004160">
    <property type="entry name" value="PRK05627.1-3"/>
    <property type="match status" value="1"/>
</dbReference>
<evidence type="ECO:0000313" key="17">
    <source>
        <dbReference type="EMBL" id="PZN74599.1"/>
    </source>
</evidence>
<sequence length="312" mass="34688">MFLARGLKHLHLPNDGCVATIGNFDGVHLGHKAVIEGLSAQGHRLGLPSVVVLFEPQPREYFDPKLSPSRLTRFREKITQLSRLPVDGVLVLHFDRQLADSSPEDFIQTVLLDSLRVKYLVVGDDFRFGKNRRGGMDLLKKAGAMNGFEVADTSSVQEGGARISSTLIREALASGNMTDTTLYLGRPYSIVGRVCPGAKLGRQLGFPTANIALMRKKTPLQGVFAVTMDGITDHALEGVANIGSRPTVEGHSTMLLETHLFDFEGDIYGRLVEVHFHHKLREEMRFQNLKALREQIERDSNQARAYFANRHC</sequence>
<keyword evidence="5 15" id="KW-0288">FMN</keyword>
<gene>
    <name evidence="17" type="ORF">DM484_20890</name>
</gene>
<dbReference type="EC" id="2.7.7.2" evidence="15"/>
<dbReference type="InterPro" id="IPR023468">
    <property type="entry name" value="Riboflavin_kinase"/>
</dbReference>
<evidence type="ECO:0000256" key="6">
    <source>
        <dbReference type="ARBA" id="ARBA00022679"/>
    </source>
</evidence>
<dbReference type="UniPathway" id="UPA00276">
    <property type="reaction ID" value="UER00406"/>
</dbReference>
<comment type="pathway">
    <text evidence="3 15">Cofactor biosynthesis; FMN biosynthesis; FMN from riboflavin (ATP route): step 1/1.</text>
</comment>
<accession>A0A2W4QWX2</accession>
<dbReference type="FunFam" id="3.40.50.620:FF:000021">
    <property type="entry name" value="Riboflavin biosynthesis protein"/>
    <property type="match status" value="1"/>
</dbReference>
<protein>
    <recommendedName>
        <fullName evidence="15">Riboflavin biosynthesis protein</fullName>
    </recommendedName>
    <domain>
        <recommendedName>
            <fullName evidence="15">Riboflavin kinase</fullName>
            <ecNumber evidence="15">2.7.1.26</ecNumber>
        </recommendedName>
        <alternativeName>
            <fullName evidence="15">Flavokinase</fullName>
        </alternativeName>
    </domain>
    <domain>
        <recommendedName>
            <fullName evidence="15">FMN adenylyltransferase</fullName>
            <ecNumber evidence="15">2.7.7.2</ecNumber>
        </recommendedName>
        <alternativeName>
            <fullName evidence="15">FAD pyrophosphorylase</fullName>
        </alternativeName>
        <alternativeName>
            <fullName evidence="15">FAD synthase</fullName>
        </alternativeName>
    </domain>
</protein>
<dbReference type="InterPro" id="IPR002606">
    <property type="entry name" value="Riboflavin_kinase_bac"/>
</dbReference>
<keyword evidence="8 15" id="KW-0547">Nucleotide-binding</keyword>
<evidence type="ECO:0000256" key="3">
    <source>
        <dbReference type="ARBA" id="ARBA00005201"/>
    </source>
</evidence>
<proteinExistence type="inferred from homology"/>
<dbReference type="PIRSF" id="PIRSF004491">
    <property type="entry name" value="FAD_Synth"/>
    <property type="match status" value="1"/>
</dbReference>
<dbReference type="InterPro" id="IPR015865">
    <property type="entry name" value="Riboflavin_kinase_bac/euk"/>
</dbReference>
<evidence type="ECO:0000256" key="5">
    <source>
        <dbReference type="ARBA" id="ARBA00022643"/>
    </source>
</evidence>
<comment type="similarity">
    <text evidence="15">Belongs to the ribF family.</text>
</comment>
<evidence type="ECO:0000256" key="11">
    <source>
        <dbReference type="ARBA" id="ARBA00022840"/>
    </source>
</evidence>
<evidence type="ECO:0000256" key="8">
    <source>
        <dbReference type="ARBA" id="ARBA00022741"/>
    </source>
</evidence>
<reference evidence="17 18" key="1">
    <citation type="journal article" date="2018" name="Aquat. Microb. Ecol.">
        <title>Gammaproteobacterial methanotrophs dominate.</title>
        <authorList>
            <person name="Rissanen A.J."/>
            <person name="Saarenheimo J."/>
            <person name="Tiirola M."/>
            <person name="Peura S."/>
            <person name="Aalto S.L."/>
            <person name="Karvinen A."/>
            <person name="Nykanen H."/>
        </authorList>
    </citation>
    <scope>NUCLEOTIDE SEQUENCE [LARGE SCALE GENOMIC DNA]</scope>
    <source>
        <strain evidence="17">AMbin10</strain>
    </source>
</reference>
<keyword evidence="7 15" id="KW-0548">Nucleotidyltransferase</keyword>
<evidence type="ECO:0000256" key="4">
    <source>
        <dbReference type="ARBA" id="ARBA00022630"/>
    </source>
</evidence>
<dbReference type="Pfam" id="PF01687">
    <property type="entry name" value="Flavokinase"/>
    <property type="match status" value="1"/>
</dbReference>
<dbReference type="EC" id="2.7.1.26" evidence="15"/>
<evidence type="ECO:0000256" key="7">
    <source>
        <dbReference type="ARBA" id="ARBA00022695"/>
    </source>
</evidence>
<comment type="caution">
    <text evidence="17">The sequence shown here is derived from an EMBL/GenBank/DDBJ whole genome shotgun (WGS) entry which is preliminary data.</text>
</comment>
<dbReference type="Gene3D" id="2.40.30.30">
    <property type="entry name" value="Riboflavin kinase-like"/>
    <property type="match status" value="1"/>
</dbReference>
<dbReference type="PANTHER" id="PTHR22749:SF6">
    <property type="entry name" value="RIBOFLAVIN KINASE"/>
    <property type="match status" value="1"/>
</dbReference>
<evidence type="ECO:0000256" key="14">
    <source>
        <dbReference type="ARBA" id="ARBA00049494"/>
    </source>
</evidence>
<dbReference type="Pfam" id="PF06574">
    <property type="entry name" value="FAD_syn"/>
    <property type="match status" value="1"/>
</dbReference>
<keyword evidence="6 15" id="KW-0808">Transferase</keyword>
<comment type="function">
    <text evidence="1">Catalyzes the phosphorylation of riboflavin to FMN followed by the adenylation of FMN to FAD.</text>
</comment>
<evidence type="ECO:0000256" key="1">
    <source>
        <dbReference type="ARBA" id="ARBA00002121"/>
    </source>
</evidence>
<dbReference type="GO" id="GO:0009231">
    <property type="term" value="P:riboflavin biosynthetic process"/>
    <property type="evidence" value="ECO:0007669"/>
    <property type="project" value="InterPro"/>
</dbReference>
<dbReference type="GO" id="GO:0003919">
    <property type="term" value="F:FMN adenylyltransferase activity"/>
    <property type="evidence" value="ECO:0007669"/>
    <property type="project" value="UniProtKB-UniRule"/>
</dbReference>